<gene>
    <name evidence="1" type="primary">hpcD</name>
    <name evidence="1" type="ORF">TRN7648_03298</name>
</gene>
<dbReference type="RefSeq" id="WP_058248742.1">
    <property type="nucleotide sequence ID" value="NZ_CYSE01000007.1"/>
</dbReference>
<name>A0A0P1GH97_9RHOB</name>
<dbReference type="EC" id="5.3.3.10" evidence="1"/>
<dbReference type="EMBL" id="CYSE01000007">
    <property type="protein sequence ID" value="CUH81064.1"/>
    <property type="molecule type" value="Genomic_DNA"/>
</dbReference>
<protein>
    <submittedName>
        <fullName evidence="1">5-carboxymethyl-2-hydroxymuconate Delta-isomerase</fullName>
        <ecNumber evidence="1">5.3.3.10</ecNumber>
    </submittedName>
</protein>
<dbReference type="Pfam" id="PF02962">
    <property type="entry name" value="CHMI"/>
    <property type="match status" value="1"/>
</dbReference>
<evidence type="ECO:0000313" key="1">
    <source>
        <dbReference type="EMBL" id="CUH81064.1"/>
    </source>
</evidence>
<dbReference type="InterPro" id="IPR004220">
    <property type="entry name" value="5-COMe_2-OHmuconate_Isoase"/>
</dbReference>
<dbReference type="PANTHER" id="PTHR37950:SF1">
    <property type="entry name" value="4-HYDROXYPHENYLACETATE CATABOLISM PROTEIN"/>
    <property type="match status" value="1"/>
</dbReference>
<keyword evidence="1" id="KW-0413">Isomerase</keyword>
<dbReference type="Proteomes" id="UP000054935">
    <property type="component" value="Unassembled WGS sequence"/>
</dbReference>
<dbReference type="AlphaFoldDB" id="A0A0P1GH97"/>
<dbReference type="InterPro" id="IPR014347">
    <property type="entry name" value="Tautomerase/MIF_sf"/>
</dbReference>
<organism evidence="1 2">
    <name type="scientific">Tropicibacter naphthalenivorans</name>
    <dbReference type="NCBI Taxonomy" id="441103"/>
    <lineage>
        <taxon>Bacteria</taxon>
        <taxon>Pseudomonadati</taxon>
        <taxon>Pseudomonadota</taxon>
        <taxon>Alphaproteobacteria</taxon>
        <taxon>Rhodobacterales</taxon>
        <taxon>Roseobacteraceae</taxon>
        <taxon>Tropicibacter</taxon>
    </lineage>
</organism>
<dbReference type="STRING" id="441103.TRN7648_03298"/>
<keyword evidence="2" id="KW-1185">Reference proteome</keyword>
<dbReference type="GO" id="GO:0008704">
    <property type="term" value="F:5-carboxymethyl-2-hydroxymuconate delta-isomerase activity"/>
    <property type="evidence" value="ECO:0007669"/>
    <property type="project" value="UniProtKB-EC"/>
</dbReference>
<dbReference type="OrthoDB" id="9814215at2"/>
<dbReference type="PANTHER" id="PTHR37950">
    <property type="entry name" value="4-HYDROXYPHENYLACETATE CATABOLISM PROTEIN"/>
    <property type="match status" value="1"/>
</dbReference>
<dbReference type="Gene3D" id="3.30.429.10">
    <property type="entry name" value="Macrophage Migration Inhibitory Factor"/>
    <property type="match status" value="1"/>
</dbReference>
<accession>A0A0P1GH97</accession>
<sequence>MPHLRIEYSPGLAARLDMDGLCRAAHRAMVETGVFPLAGIRVRAFCADHCIVADDHPDNDFAALILTVGAGRTTETLQQAGAHIWDAVRAYLAEPLASPHFALSLDIRESNPDLSWKDTPIHGRLSKKD</sequence>
<evidence type="ECO:0000313" key="2">
    <source>
        <dbReference type="Proteomes" id="UP000054935"/>
    </source>
</evidence>
<dbReference type="SUPFAM" id="SSF55331">
    <property type="entry name" value="Tautomerase/MIF"/>
    <property type="match status" value="1"/>
</dbReference>
<reference evidence="1 2" key="1">
    <citation type="submission" date="2015-09" db="EMBL/GenBank/DDBJ databases">
        <authorList>
            <consortium name="Swine Surveillance"/>
        </authorList>
    </citation>
    <scope>NUCLEOTIDE SEQUENCE [LARGE SCALE GENOMIC DNA]</scope>
    <source>
        <strain evidence="1 2">CECT 7648</strain>
    </source>
</reference>
<proteinExistence type="predicted"/>
<dbReference type="CDD" id="cd00580">
    <property type="entry name" value="CHMI"/>
    <property type="match status" value="1"/>
</dbReference>